<proteinExistence type="predicted"/>
<evidence type="ECO:0000313" key="2">
    <source>
        <dbReference type="Proteomes" id="UP000886890"/>
    </source>
</evidence>
<dbReference type="InterPro" id="IPR036390">
    <property type="entry name" value="WH_DNA-bd_sf"/>
</dbReference>
<dbReference type="InterPro" id="IPR025374">
    <property type="entry name" value="DUF4364"/>
</dbReference>
<dbReference type="AlphaFoldDB" id="A0A9D1XDN7"/>
<evidence type="ECO:0000313" key="1">
    <source>
        <dbReference type="EMBL" id="HIX77574.1"/>
    </source>
</evidence>
<dbReference type="Pfam" id="PF14277">
    <property type="entry name" value="DUF4364"/>
    <property type="match status" value="1"/>
</dbReference>
<comment type="caution">
    <text evidence="1">The sequence shown here is derived from an EMBL/GenBank/DDBJ whole genome shotgun (WGS) entry which is preliminary data.</text>
</comment>
<dbReference type="InterPro" id="IPR036388">
    <property type="entry name" value="WH-like_DNA-bd_sf"/>
</dbReference>
<reference evidence="1" key="1">
    <citation type="journal article" date="2021" name="PeerJ">
        <title>Extensive microbial diversity within the chicken gut microbiome revealed by metagenomics and culture.</title>
        <authorList>
            <person name="Gilroy R."/>
            <person name="Ravi A."/>
            <person name="Getino M."/>
            <person name="Pursley I."/>
            <person name="Horton D.L."/>
            <person name="Alikhan N.F."/>
            <person name="Baker D."/>
            <person name="Gharbi K."/>
            <person name="Hall N."/>
            <person name="Watson M."/>
            <person name="Adriaenssens E.M."/>
            <person name="Foster-Nyarko E."/>
            <person name="Jarju S."/>
            <person name="Secka A."/>
            <person name="Antonio M."/>
            <person name="Oren A."/>
            <person name="Chaudhuri R.R."/>
            <person name="La Ragione R."/>
            <person name="Hildebrand F."/>
            <person name="Pallen M.J."/>
        </authorList>
    </citation>
    <scope>NUCLEOTIDE SEQUENCE</scope>
    <source>
        <strain evidence="1">CHK183-1962</strain>
    </source>
</reference>
<protein>
    <submittedName>
        <fullName evidence="1">DUF4364 family protein</fullName>
    </submittedName>
</protein>
<reference evidence="1" key="2">
    <citation type="submission" date="2021-04" db="EMBL/GenBank/DDBJ databases">
        <authorList>
            <person name="Gilroy R."/>
        </authorList>
    </citation>
    <scope>NUCLEOTIDE SEQUENCE</scope>
    <source>
        <strain evidence="1">CHK183-1962</strain>
    </source>
</reference>
<dbReference type="Proteomes" id="UP000886890">
    <property type="component" value="Unassembled WGS sequence"/>
</dbReference>
<sequence length="171" mass="20285">MESTFTLYKLIILYMLQKVNFPLTNAQISDYILDRGYTNYFHLQQAISEMLDTHLVEVETIRNTSYYQMTEEGRHTLEFFVKEISSEIRDDIDQYLKDNSYEMRNEVSTIADYYKNTRQEYEVRCQVREQNSSLIDLTLTVPSEKAAKTICNNWKTKSQAVYSFLMKTLAE</sequence>
<dbReference type="Gene3D" id="1.10.10.10">
    <property type="entry name" value="Winged helix-like DNA-binding domain superfamily/Winged helix DNA-binding domain"/>
    <property type="match status" value="1"/>
</dbReference>
<dbReference type="EMBL" id="DXEK01000137">
    <property type="protein sequence ID" value="HIX77574.1"/>
    <property type="molecule type" value="Genomic_DNA"/>
</dbReference>
<accession>A0A9D1XDN7</accession>
<name>A0A9D1XDN7_9FIRM</name>
<gene>
    <name evidence="1" type="ORF">H9734_08285</name>
</gene>
<organism evidence="1 2">
    <name type="scientific">Candidatus Fusicatenibacter merdavium</name>
    <dbReference type="NCBI Taxonomy" id="2838600"/>
    <lineage>
        <taxon>Bacteria</taxon>
        <taxon>Bacillati</taxon>
        <taxon>Bacillota</taxon>
        <taxon>Clostridia</taxon>
        <taxon>Lachnospirales</taxon>
        <taxon>Lachnospiraceae</taxon>
        <taxon>Fusicatenibacter</taxon>
    </lineage>
</organism>
<dbReference type="SUPFAM" id="SSF46785">
    <property type="entry name" value="Winged helix' DNA-binding domain"/>
    <property type="match status" value="1"/>
</dbReference>